<evidence type="ECO:0000313" key="2">
    <source>
        <dbReference type="Proteomes" id="UP000574369"/>
    </source>
</evidence>
<evidence type="ECO:0000313" key="1">
    <source>
        <dbReference type="EMBL" id="MBB3194253.1"/>
    </source>
</evidence>
<dbReference type="SUPFAM" id="SSF53850">
    <property type="entry name" value="Periplasmic binding protein-like II"/>
    <property type="match status" value="1"/>
</dbReference>
<organism evidence="1 2">
    <name type="scientific">Roseateles terrae</name>
    <dbReference type="NCBI Taxonomy" id="431060"/>
    <lineage>
        <taxon>Bacteria</taxon>
        <taxon>Pseudomonadati</taxon>
        <taxon>Pseudomonadota</taxon>
        <taxon>Betaproteobacteria</taxon>
        <taxon>Burkholderiales</taxon>
        <taxon>Sphaerotilaceae</taxon>
        <taxon>Roseateles</taxon>
    </lineage>
</organism>
<accession>A0ABR6GQ67</accession>
<dbReference type="Proteomes" id="UP000574369">
    <property type="component" value="Unassembled WGS sequence"/>
</dbReference>
<proteinExistence type="predicted"/>
<reference evidence="1 2" key="1">
    <citation type="submission" date="2020-08" db="EMBL/GenBank/DDBJ databases">
        <title>Genomic Encyclopedia of Type Strains, Phase III (KMG-III): the genomes of soil and plant-associated and newly described type strains.</title>
        <authorList>
            <person name="Whitman W."/>
        </authorList>
    </citation>
    <scope>NUCLEOTIDE SEQUENCE [LARGE SCALE GENOMIC DNA]</scope>
    <source>
        <strain evidence="1 2">CECT 7247</strain>
    </source>
</reference>
<dbReference type="Gene3D" id="3.40.190.10">
    <property type="entry name" value="Periplasmic binding protein-like II"/>
    <property type="match status" value="2"/>
</dbReference>
<dbReference type="Pfam" id="PF13531">
    <property type="entry name" value="SBP_bac_11"/>
    <property type="match status" value="1"/>
</dbReference>
<sequence length="299" mass="32321">MQAVEFGAGGRRRGNAAGVWWRSGAGLCMAALLLWGESAAAACSRVMRVPVATIGLSVTASGGAVAGVYPDVLRRIEADSGCRFEFSVVPRARLEAMFISGQADLLLPATRTPARDARGHFVPMGKARAVMISLASDRPGVSSLQELLDRRDLRVALVRGFDYGEAYQQIIPQLKDQQRLVMEADPVAVVRALERGLADVTVMAPSILAGTLLQDSRSRPMLDRLRYEPLAELNWGDNGVYLSPQLSAADREQLTELLDKAARSGVFWKAVQRHYPPGSYEEGLRALSPAPLAPPAQTK</sequence>
<gene>
    <name evidence="1" type="ORF">FHS28_001638</name>
</gene>
<keyword evidence="2" id="KW-1185">Reference proteome</keyword>
<name>A0ABR6GQ67_9BURK</name>
<dbReference type="PANTHER" id="PTHR35936">
    <property type="entry name" value="MEMBRANE-BOUND LYTIC MUREIN TRANSGLYCOSYLASE F"/>
    <property type="match status" value="1"/>
</dbReference>
<dbReference type="PANTHER" id="PTHR35936:SF25">
    <property type="entry name" value="ABC TRANSPORTER SUBSTRATE-BINDING PROTEIN"/>
    <property type="match status" value="1"/>
</dbReference>
<protein>
    <submittedName>
        <fullName evidence="1">Polar amino acid transport system substrate-binding protein</fullName>
    </submittedName>
</protein>
<dbReference type="RefSeq" id="WP_184294387.1">
    <property type="nucleotide sequence ID" value="NZ_JACHXO010000002.1"/>
</dbReference>
<dbReference type="EMBL" id="JACHXO010000002">
    <property type="protein sequence ID" value="MBB3194253.1"/>
    <property type="molecule type" value="Genomic_DNA"/>
</dbReference>
<comment type="caution">
    <text evidence="1">The sequence shown here is derived from an EMBL/GenBank/DDBJ whole genome shotgun (WGS) entry which is preliminary data.</text>
</comment>